<feature type="transmembrane region" description="Helical" evidence="7">
    <location>
        <begin position="220"/>
        <end position="242"/>
    </location>
</feature>
<keyword evidence="6 7" id="KW-0472">Membrane</keyword>
<keyword evidence="4 7" id="KW-0812">Transmembrane</keyword>
<accession>A0ABR8SMU3</accession>
<comment type="subcellular location">
    <subcellularLocation>
        <location evidence="1">Cell membrane</location>
        <topology evidence="1">Multi-pass membrane protein</topology>
    </subcellularLocation>
</comment>
<dbReference type="InterPro" id="IPR020846">
    <property type="entry name" value="MFS_dom"/>
</dbReference>
<feature type="transmembrane region" description="Helical" evidence="7">
    <location>
        <begin position="53"/>
        <end position="72"/>
    </location>
</feature>
<keyword evidence="3" id="KW-1003">Cell membrane</keyword>
<comment type="caution">
    <text evidence="9">The sequence shown here is derived from an EMBL/GenBank/DDBJ whole genome shotgun (WGS) entry which is preliminary data.</text>
</comment>
<reference evidence="9 10" key="1">
    <citation type="submission" date="2020-08" db="EMBL/GenBank/DDBJ databases">
        <title>A Genomic Blueprint of the Chicken Gut Microbiome.</title>
        <authorList>
            <person name="Gilroy R."/>
            <person name="Ravi A."/>
            <person name="Getino M."/>
            <person name="Pursley I."/>
            <person name="Horton D.L."/>
            <person name="Alikhan N.-F."/>
            <person name="Baker D."/>
            <person name="Gharbi K."/>
            <person name="Hall N."/>
            <person name="Watson M."/>
            <person name="Adriaenssens E.M."/>
            <person name="Foster-Nyarko E."/>
            <person name="Jarju S."/>
            <person name="Secka A."/>
            <person name="Antonio M."/>
            <person name="Oren A."/>
            <person name="Chaudhuri R."/>
            <person name="La Ragione R.M."/>
            <person name="Hildebrand F."/>
            <person name="Pallen M.J."/>
        </authorList>
    </citation>
    <scope>NUCLEOTIDE SEQUENCE [LARGE SCALE GENOMIC DNA]</scope>
    <source>
        <strain evidence="9 10">Sa2CUA10</strain>
    </source>
</reference>
<dbReference type="EMBL" id="JACSQM010000004">
    <property type="protein sequence ID" value="MBD7964807.1"/>
    <property type="molecule type" value="Genomic_DNA"/>
</dbReference>
<evidence type="ECO:0000256" key="6">
    <source>
        <dbReference type="ARBA" id="ARBA00023136"/>
    </source>
</evidence>
<evidence type="ECO:0000256" key="4">
    <source>
        <dbReference type="ARBA" id="ARBA00022692"/>
    </source>
</evidence>
<feature type="transmembrane region" description="Helical" evidence="7">
    <location>
        <begin position="313"/>
        <end position="336"/>
    </location>
</feature>
<dbReference type="PANTHER" id="PTHR23513">
    <property type="entry name" value="INTEGRAL MEMBRANE EFFLUX PROTEIN-RELATED"/>
    <property type="match status" value="1"/>
</dbReference>
<keyword evidence="5 7" id="KW-1133">Transmembrane helix</keyword>
<dbReference type="Gene3D" id="1.20.1250.20">
    <property type="entry name" value="MFS general substrate transporter like domains"/>
    <property type="match status" value="1"/>
</dbReference>
<sequence>MQLKHHKDFVRFWIASTTSDFGTFITTLALQVLVVVNLHGSATDVGWISASRWLPYVLLGLVAGVIIDRTHRKSVLVMTDLGRGILLIVICITAVFGVINIGWIIVIMVIFGCMSLFNDAVYQSFVPQIVPRRLLTQANARLQQSAAVAETSGPAIAGGLIGWIGAPFATLVDGVSYLLSGIVMASIKYHPIERASADPIGVQIKEGLRWVYRHQYLRTLALNTHVWFLFHSMSITVIVTFAITELGFTASILGFVFSAAGIGAVLGTSLSTRAGQRWGIGGVMTFSRVLYIPAIILIVLAPPAIQDNLQTNALIMVVIGQFLYGFAMGLEGPLEMGYRQSVTPSRLQGRMNATMRSINRSMIVIGAPLGGGIADGYGYRMALWISIVGLAICGVWFGLSKMRNAQLEDDDIKENY</sequence>
<dbReference type="RefSeq" id="WP_191754059.1">
    <property type="nucleotide sequence ID" value="NZ_JACSQM010000004.1"/>
</dbReference>
<evidence type="ECO:0000256" key="5">
    <source>
        <dbReference type="ARBA" id="ARBA00022989"/>
    </source>
</evidence>
<organism evidence="9 10">
    <name type="scientific">Fictibacillus norfolkensis</name>
    <dbReference type="NCBI Taxonomy" id="2762233"/>
    <lineage>
        <taxon>Bacteria</taxon>
        <taxon>Bacillati</taxon>
        <taxon>Bacillota</taxon>
        <taxon>Bacilli</taxon>
        <taxon>Bacillales</taxon>
        <taxon>Fictibacillaceae</taxon>
        <taxon>Fictibacillus</taxon>
    </lineage>
</organism>
<evidence type="ECO:0000256" key="7">
    <source>
        <dbReference type="SAM" id="Phobius"/>
    </source>
</evidence>
<feature type="transmembrane region" description="Helical" evidence="7">
    <location>
        <begin position="278"/>
        <end position="301"/>
    </location>
</feature>
<gene>
    <name evidence="9" type="ORF">H9648_12155</name>
</gene>
<feature type="transmembrane region" description="Helical" evidence="7">
    <location>
        <begin position="12"/>
        <end position="33"/>
    </location>
</feature>
<dbReference type="InterPro" id="IPR036259">
    <property type="entry name" value="MFS_trans_sf"/>
</dbReference>
<evidence type="ECO:0000313" key="10">
    <source>
        <dbReference type="Proteomes" id="UP000603641"/>
    </source>
</evidence>
<dbReference type="PROSITE" id="PS50850">
    <property type="entry name" value="MFS"/>
    <property type="match status" value="1"/>
</dbReference>
<protein>
    <submittedName>
        <fullName evidence="9">MFS transporter</fullName>
    </submittedName>
</protein>
<evidence type="ECO:0000256" key="2">
    <source>
        <dbReference type="ARBA" id="ARBA00022448"/>
    </source>
</evidence>
<name>A0ABR8SMU3_9BACL</name>
<keyword evidence="10" id="KW-1185">Reference proteome</keyword>
<evidence type="ECO:0000313" key="9">
    <source>
        <dbReference type="EMBL" id="MBD7964807.1"/>
    </source>
</evidence>
<keyword evidence="2" id="KW-0813">Transport</keyword>
<dbReference type="InterPro" id="IPR010290">
    <property type="entry name" value="TM_effector"/>
</dbReference>
<dbReference type="Pfam" id="PF05977">
    <property type="entry name" value="MFS_3"/>
    <property type="match status" value="1"/>
</dbReference>
<feature type="transmembrane region" description="Helical" evidence="7">
    <location>
        <begin position="84"/>
        <end position="117"/>
    </location>
</feature>
<feature type="transmembrane region" description="Helical" evidence="7">
    <location>
        <begin position="357"/>
        <end position="375"/>
    </location>
</feature>
<dbReference type="CDD" id="cd06173">
    <property type="entry name" value="MFS_MefA_like"/>
    <property type="match status" value="1"/>
</dbReference>
<dbReference type="PANTHER" id="PTHR23513:SF6">
    <property type="entry name" value="MAJOR FACILITATOR SUPERFAMILY ASSOCIATED DOMAIN-CONTAINING PROTEIN"/>
    <property type="match status" value="1"/>
</dbReference>
<feature type="transmembrane region" description="Helical" evidence="7">
    <location>
        <begin position="248"/>
        <end position="266"/>
    </location>
</feature>
<evidence type="ECO:0000256" key="3">
    <source>
        <dbReference type="ARBA" id="ARBA00022475"/>
    </source>
</evidence>
<feature type="domain" description="Major facilitator superfamily (MFS) profile" evidence="8">
    <location>
        <begin position="169"/>
        <end position="416"/>
    </location>
</feature>
<feature type="transmembrane region" description="Helical" evidence="7">
    <location>
        <begin position="381"/>
        <end position="399"/>
    </location>
</feature>
<evidence type="ECO:0000256" key="1">
    <source>
        <dbReference type="ARBA" id="ARBA00004651"/>
    </source>
</evidence>
<feature type="transmembrane region" description="Helical" evidence="7">
    <location>
        <begin position="160"/>
        <end position="185"/>
    </location>
</feature>
<evidence type="ECO:0000259" key="8">
    <source>
        <dbReference type="PROSITE" id="PS50850"/>
    </source>
</evidence>
<dbReference type="Proteomes" id="UP000603641">
    <property type="component" value="Unassembled WGS sequence"/>
</dbReference>
<proteinExistence type="predicted"/>
<dbReference type="SUPFAM" id="SSF103473">
    <property type="entry name" value="MFS general substrate transporter"/>
    <property type="match status" value="1"/>
</dbReference>